<evidence type="ECO:0000256" key="5">
    <source>
        <dbReference type="SAM" id="MobiDB-lite"/>
    </source>
</evidence>
<evidence type="ECO:0000256" key="3">
    <source>
        <dbReference type="ARBA" id="ARBA00022833"/>
    </source>
</evidence>
<organism evidence="7 8">
    <name type="scientific">Rhodotorula paludigena</name>
    <dbReference type="NCBI Taxonomy" id="86838"/>
    <lineage>
        <taxon>Eukaryota</taxon>
        <taxon>Fungi</taxon>
        <taxon>Dikarya</taxon>
        <taxon>Basidiomycota</taxon>
        <taxon>Pucciniomycotina</taxon>
        <taxon>Microbotryomycetes</taxon>
        <taxon>Sporidiobolales</taxon>
        <taxon>Sporidiobolaceae</taxon>
        <taxon>Rhodotorula</taxon>
    </lineage>
</organism>
<name>A0AAV5GPT3_9BASI</name>
<feature type="region of interest" description="Disordered" evidence="5">
    <location>
        <begin position="1"/>
        <end position="106"/>
    </location>
</feature>
<dbReference type="PROSITE" id="PS50016">
    <property type="entry name" value="ZF_PHD_2"/>
    <property type="match status" value="1"/>
</dbReference>
<dbReference type="PROSITE" id="PS01359">
    <property type="entry name" value="ZF_PHD_1"/>
    <property type="match status" value="1"/>
</dbReference>
<accession>A0AAV5GPT3</accession>
<evidence type="ECO:0000313" key="7">
    <source>
        <dbReference type="EMBL" id="GJN91264.1"/>
    </source>
</evidence>
<feature type="compositionally biased region" description="Low complexity" evidence="5">
    <location>
        <begin position="695"/>
        <end position="715"/>
    </location>
</feature>
<keyword evidence="1" id="KW-0479">Metal-binding</keyword>
<evidence type="ECO:0000259" key="6">
    <source>
        <dbReference type="PROSITE" id="PS50016"/>
    </source>
</evidence>
<sequence length="755" mass="77829">MSPPTSANNKKAGSRSNAGLGATSKKAGTTAARATSSSSTKNGKRSASAALADDDYASKRAKRSATGKKSLREEELGVGGELADEDMLDTEGDAATGDEDGEEGDGGVTRCVCGEDNEDLASGLMIQCDTCKCWQHGPCVGLWDEKECPNRYFCELCKPNLHGPGGLLRKVNRKSSAPARGASPVASSSSHPKAPHRSRESADAAPASSFQSGDAPAGDHKPSTSGVVGTSSAPSGAGGHEAVRSSISERERERLLAAAHAHAHAAGKEPKKRSTMNSRDAAYDDAIALSILEAGSAAMRARLEGRASGDEDEGEDDEDEVVEEIVIGPGRSRSKKAAGGGAKGGAKKGAAAKKGAKGKGVGRNRRSHSNPDADSPAPHEDLEPKDEGLDGGDVAILEEDEEAAKPEGIDEDAGARRREGGEAGDEDKVEVDAGETQETDRFAQEADEAGAAVEPGARSPSPAPIAAPAHHGGARAKHPNQYTYRPKNGQPAPPRAPKSPVKRSSGAHATAAAAAEQNGANGNGKTHTAPGGSSAFAGSTFGWGMPEHLKHLAFLLPSQSPAPLTLPSYLDPTAEPVTEPATKVRFPGKRVTMPEMRKRARNVLEFVTKVQLEMSERERRWELLRDVNERIREARERDHGAGGSSGTASAAASGSGSGAGGSGGSRASSTVPHPRGVGGTTPVPQDPPAASTSQLPALGLNAAALPPLPGSSTAPQRRHELELSSAVSAESMALMDALTKDVIHFQQRFFGSALP</sequence>
<keyword evidence="8" id="KW-1185">Reference proteome</keyword>
<keyword evidence="2 4" id="KW-0863">Zinc-finger</keyword>
<dbReference type="PANTHER" id="PTHR47793">
    <property type="entry name" value="HISTONE DEACETYLASE COMPLEX SUBUNIT CTI6"/>
    <property type="match status" value="1"/>
</dbReference>
<feature type="compositionally biased region" description="Gly residues" evidence="5">
    <location>
        <begin position="655"/>
        <end position="664"/>
    </location>
</feature>
<feature type="region of interest" description="Disordered" evidence="5">
    <location>
        <begin position="303"/>
        <end position="542"/>
    </location>
</feature>
<dbReference type="AlphaFoldDB" id="A0AAV5GPT3"/>
<feature type="compositionally biased region" description="Low complexity" evidence="5">
    <location>
        <begin position="455"/>
        <end position="471"/>
    </location>
</feature>
<feature type="region of interest" description="Disordered" evidence="5">
    <location>
        <begin position="168"/>
        <end position="279"/>
    </location>
</feature>
<proteinExistence type="predicted"/>
<gene>
    <name evidence="7" type="ORF">Rhopal_004283-T1</name>
</gene>
<feature type="compositionally biased region" description="Basic residues" evidence="5">
    <location>
        <begin position="350"/>
        <end position="368"/>
    </location>
</feature>
<dbReference type="Proteomes" id="UP001342314">
    <property type="component" value="Unassembled WGS sequence"/>
</dbReference>
<dbReference type="InterPro" id="IPR019786">
    <property type="entry name" value="Zinc_finger_PHD-type_CS"/>
</dbReference>
<feature type="compositionally biased region" description="Polar residues" evidence="5">
    <location>
        <begin position="223"/>
        <end position="234"/>
    </location>
</feature>
<feature type="compositionally biased region" description="Acidic residues" evidence="5">
    <location>
        <begin position="310"/>
        <end position="323"/>
    </location>
</feature>
<feature type="domain" description="PHD-type" evidence="6">
    <location>
        <begin position="108"/>
        <end position="160"/>
    </location>
</feature>
<dbReference type="GO" id="GO:0008270">
    <property type="term" value="F:zinc ion binding"/>
    <property type="evidence" value="ECO:0007669"/>
    <property type="project" value="UniProtKB-KW"/>
</dbReference>
<feature type="compositionally biased region" description="Low complexity" evidence="5">
    <location>
        <begin position="506"/>
        <end position="542"/>
    </location>
</feature>
<dbReference type="InterPro" id="IPR053051">
    <property type="entry name" value="HDAC_complex_subunit"/>
</dbReference>
<feature type="compositionally biased region" description="Basic and acidic residues" evidence="5">
    <location>
        <begin position="403"/>
        <end position="421"/>
    </location>
</feature>
<dbReference type="InterPro" id="IPR001965">
    <property type="entry name" value="Znf_PHD"/>
</dbReference>
<dbReference type="EMBL" id="BQKY01000008">
    <property type="protein sequence ID" value="GJN91264.1"/>
    <property type="molecule type" value="Genomic_DNA"/>
</dbReference>
<reference evidence="7 8" key="1">
    <citation type="submission" date="2021-12" db="EMBL/GenBank/DDBJ databases">
        <title>High titer production of polyol ester of fatty acids by Rhodotorula paludigena BS15 towards product separation-free biomass refinery.</title>
        <authorList>
            <person name="Mano J."/>
            <person name="Ono H."/>
            <person name="Tanaka T."/>
            <person name="Naito K."/>
            <person name="Sushida H."/>
            <person name="Ike M."/>
            <person name="Tokuyasu K."/>
            <person name="Kitaoka M."/>
        </authorList>
    </citation>
    <scope>NUCLEOTIDE SEQUENCE [LARGE SCALE GENOMIC DNA]</scope>
    <source>
        <strain evidence="7 8">BS15</strain>
    </source>
</reference>
<feature type="compositionally biased region" description="Polar residues" evidence="5">
    <location>
        <begin position="1"/>
        <end position="17"/>
    </location>
</feature>
<feature type="compositionally biased region" description="Acidic residues" evidence="5">
    <location>
        <begin position="82"/>
        <end position="105"/>
    </location>
</feature>
<evidence type="ECO:0000256" key="1">
    <source>
        <dbReference type="ARBA" id="ARBA00022723"/>
    </source>
</evidence>
<dbReference type="InterPro" id="IPR011011">
    <property type="entry name" value="Znf_FYVE_PHD"/>
</dbReference>
<dbReference type="SUPFAM" id="SSF57903">
    <property type="entry name" value="FYVE/PHD zinc finger"/>
    <property type="match status" value="1"/>
</dbReference>
<evidence type="ECO:0000256" key="4">
    <source>
        <dbReference type="PROSITE-ProRule" id="PRU00146"/>
    </source>
</evidence>
<evidence type="ECO:0000256" key="2">
    <source>
        <dbReference type="ARBA" id="ARBA00022771"/>
    </source>
</evidence>
<feature type="region of interest" description="Disordered" evidence="5">
    <location>
        <begin position="634"/>
        <end position="722"/>
    </location>
</feature>
<dbReference type="InterPro" id="IPR019787">
    <property type="entry name" value="Znf_PHD-finger"/>
</dbReference>
<dbReference type="Pfam" id="PF20826">
    <property type="entry name" value="PHD_5"/>
    <property type="match status" value="1"/>
</dbReference>
<dbReference type="InterPro" id="IPR013083">
    <property type="entry name" value="Znf_RING/FYVE/PHD"/>
</dbReference>
<feature type="compositionally biased region" description="Low complexity" evidence="5">
    <location>
        <begin position="18"/>
        <end position="51"/>
    </location>
</feature>
<protein>
    <recommendedName>
        <fullName evidence="6">PHD-type domain-containing protein</fullName>
    </recommendedName>
</protein>
<dbReference type="Gene3D" id="3.30.40.10">
    <property type="entry name" value="Zinc/RING finger domain, C3HC4 (zinc finger)"/>
    <property type="match status" value="1"/>
</dbReference>
<dbReference type="SMART" id="SM00249">
    <property type="entry name" value="PHD"/>
    <property type="match status" value="1"/>
</dbReference>
<feature type="compositionally biased region" description="Basic residues" evidence="5">
    <location>
        <begin position="261"/>
        <end position="274"/>
    </location>
</feature>
<feature type="compositionally biased region" description="Basic and acidic residues" evidence="5">
    <location>
        <begin position="377"/>
        <end position="388"/>
    </location>
</feature>
<comment type="caution">
    <text evidence="7">The sequence shown here is derived from an EMBL/GenBank/DDBJ whole genome shotgun (WGS) entry which is preliminary data.</text>
</comment>
<feature type="compositionally biased region" description="Basic and acidic residues" evidence="5">
    <location>
        <begin position="241"/>
        <end position="255"/>
    </location>
</feature>
<feature type="compositionally biased region" description="Acidic residues" evidence="5">
    <location>
        <begin position="422"/>
        <end position="437"/>
    </location>
</feature>
<dbReference type="PANTHER" id="PTHR47793:SF1">
    <property type="entry name" value="HISTONE DEACETYLASE COMPLEX SUBUNIT CTI6"/>
    <property type="match status" value="1"/>
</dbReference>
<evidence type="ECO:0000313" key="8">
    <source>
        <dbReference type="Proteomes" id="UP001342314"/>
    </source>
</evidence>
<keyword evidence="3" id="KW-0862">Zinc</keyword>